<protein>
    <submittedName>
        <fullName evidence="2">Uncharacterized protein</fullName>
    </submittedName>
</protein>
<feature type="transmembrane region" description="Helical" evidence="1">
    <location>
        <begin position="6"/>
        <end position="27"/>
    </location>
</feature>
<accession>A0A7G9GJ78</accession>
<reference evidence="2 3" key="1">
    <citation type="submission" date="2020-08" db="EMBL/GenBank/DDBJ databases">
        <authorList>
            <person name="Liu C."/>
            <person name="Sun Q."/>
        </authorList>
    </citation>
    <scope>NUCLEOTIDE SEQUENCE [LARGE SCALE GENOMIC DNA]</scope>
    <source>
        <strain evidence="2 3">NSJ-61</strain>
    </source>
</reference>
<evidence type="ECO:0000256" key="1">
    <source>
        <dbReference type="SAM" id="Phobius"/>
    </source>
</evidence>
<evidence type="ECO:0000313" key="3">
    <source>
        <dbReference type="Proteomes" id="UP000515856"/>
    </source>
</evidence>
<keyword evidence="1" id="KW-1133">Transmembrane helix</keyword>
<keyword evidence="1" id="KW-0472">Membrane</keyword>
<gene>
    <name evidence="2" type="ORF">H9Q80_11260</name>
</gene>
<organism evidence="2 3">
    <name type="scientific">[Eubacterium] hominis</name>
    <dbReference type="NCBI Taxonomy" id="2764325"/>
    <lineage>
        <taxon>Bacteria</taxon>
        <taxon>Bacillati</taxon>
        <taxon>Bacillota</taxon>
        <taxon>Erysipelotrichia</taxon>
        <taxon>Erysipelotrichales</taxon>
        <taxon>Erysipelotrichaceae</taxon>
        <taxon>Amedibacillus</taxon>
    </lineage>
</organism>
<dbReference type="AlphaFoldDB" id="A0A7G9GJ78"/>
<dbReference type="EMBL" id="CP060636">
    <property type="protein sequence ID" value="QNM10860.1"/>
    <property type="molecule type" value="Genomic_DNA"/>
</dbReference>
<proteinExistence type="predicted"/>
<keyword evidence="1" id="KW-0812">Transmembrane</keyword>
<sequence>MKVFWICLMIIIAVLIIIFLIRGYHLYQRKKRRKAKNDFEGMYLLNEKKHKVN</sequence>
<name>A0A7G9GJ78_9FIRM</name>
<dbReference type="Proteomes" id="UP000515856">
    <property type="component" value="Chromosome"/>
</dbReference>
<dbReference type="KEGG" id="ehn:H9Q80_11260"/>
<dbReference type="RefSeq" id="WP_158554138.1">
    <property type="nucleotide sequence ID" value="NZ_CP060636.1"/>
</dbReference>
<keyword evidence="3" id="KW-1185">Reference proteome</keyword>
<evidence type="ECO:0000313" key="2">
    <source>
        <dbReference type="EMBL" id="QNM10860.1"/>
    </source>
</evidence>